<reference evidence="9 10" key="1">
    <citation type="submission" date="2016-09" db="EMBL/GenBank/DDBJ databases">
        <title>Extensive genetic diversity and differential bi-allelic expression allows diatom success in the polar Southern Ocean.</title>
        <authorList>
            <consortium name="DOE Joint Genome Institute"/>
            <person name="Mock T."/>
            <person name="Otillar R.P."/>
            <person name="Strauss J."/>
            <person name="Dupont C."/>
            <person name="Frickenhaus S."/>
            <person name="Maumus F."/>
            <person name="Mcmullan M."/>
            <person name="Sanges R."/>
            <person name="Schmutz J."/>
            <person name="Toseland A."/>
            <person name="Valas R."/>
            <person name="Veluchamy A."/>
            <person name="Ward B.J."/>
            <person name="Allen A."/>
            <person name="Barry K."/>
            <person name="Falciatore A."/>
            <person name="Ferrante M."/>
            <person name="Fortunato A.E."/>
            <person name="Gloeckner G."/>
            <person name="Gruber A."/>
            <person name="Hipkin R."/>
            <person name="Janech M."/>
            <person name="Kroth P."/>
            <person name="Leese F."/>
            <person name="Lindquist E."/>
            <person name="Lyon B.R."/>
            <person name="Martin J."/>
            <person name="Mayer C."/>
            <person name="Parker M."/>
            <person name="Quesneville H."/>
            <person name="Raymond J."/>
            <person name="Uhlig C."/>
            <person name="Valentin K.U."/>
            <person name="Worden A.Z."/>
            <person name="Armbrust E.V."/>
            <person name="Bowler C."/>
            <person name="Green B."/>
            <person name="Moulton V."/>
            <person name="Van Oosterhout C."/>
            <person name="Grigoriev I."/>
        </authorList>
    </citation>
    <scope>NUCLEOTIDE SEQUENCE [LARGE SCALE GENOMIC DNA]</scope>
    <source>
        <strain evidence="9 10">CCMP1102</strain>
    </source>
</reference>
<feature type="compositionally biased region" description="Low complexity" evidence="8">
    <location>
        <begin position="34"/>
        <end position="49"/>
    </location>
</feature>
<dbReference type="InterPro" id="IPR023635">
    <property type="entry name" value="Peptide_deformylase"/>
</dbReference>
<dbReference type="CDD" id="cd00487">
    <property type="entry name" value="Pep_deformylase"/>
    <property type="match status" value="1"/>
</dbReference>
<evidence type="ECO:0000256" key="6">
    <source>
        <dbReference type="ARBA" id="ARBA00023004"/>
    </source>
</evidence>
<feature type="region of interest" description="Disordered" evidence="8">
    <location>
        <begin position="34"/>
        <end position="61"/>
    </location>
</feature>
<keyword evidence="3 7" id="KW-0479">Metal-binding</keyword>
<dbReference type="Gene3D" id="3.90.45.10">
    <property type="entry name" value="Peptide deformylase"/>
    <property type="match status" value="1"/>
</dbReference>
<evidence type="ECO:0000256" key="2">
    <source>
        <dbReference type="ARBA" id="ARBA00012175"/>
    </source>
</evidence>
<dbReference type="SUPFAM" id="SSF56420">
    <property type="entry name" value="Peptide deformylase"/>
    <property type="match status" value="1"/>
</dbReference>
<evidence type="ECO:0000313" key="9">
    <source>
        <dbReference type="EMBL" id="OEU14038.1"/>
    </source>
</evidence>
<accession>A0A1E7F772</accession>
<organism evidence="9 10">
    <name type="scientific">Fragilariopsis cylindrus CCMP1102</name>
    <dbReference type="NCBI Taxonomy" id="635003"/>
    <lineage>
        <taxon>Eukaryota</taxon>
        <taxon>Sar</taxon>
        <taxon>Stramenopiles</taxon>
        <taxon>Ochrophyta</taxon>
        <taxon>Bacillariophyta</taxon>
        <taxon>Bacillariophyceae</taxon>
        <taxon>Bacillariophycidae</taxon>
        <taxon>Bacillariales</taxon>
        <taxon>Bacillariaceae</taxon>
        <taxon>Fragilariopsis</taxon>
    </lineage>
</organism>
<evidence type="ECO:0000256" key="7">
    <source>
        <dbReference type="RuleBase" id="RU362111"/>
    </source>
</evidence>
<dbReference type="AlphaFoldDB" id="A0A1E7F772"/>
<dbReference type="KEGG" id="fcy:FRACYDRAFT_188689"/>
<comment type="function">
    <text evidence="7">Removes the formyl group from the N-terminal Met of newly synthesized proteins.</text>
</comment>
<dbReference type="EC" id="3.5.1.88" evidence="2 7"/>
<protein>
    <recommendedName>
        <fullName evidence="2 7">Peptide deformylase</fullName>
        <ecNumber evidence="2 7">3.5.1.88</ecNumber>
    </recommendedName>
</protein>
<comment type="similarity">
    <text evidence="1 7">Belongs to the polypeptide deformylase family.</text>
</comment>
<keyword evidence="6" id="KW-0408">Iron</keyword>
<keyword evidence="4 7" id="KW-0378">Hydrolase</keyword>
<evidence type="ECO:0000256" key="1">
    <source>
        <dbReference type="ARBA" id="ARBA00010759"/>
    </source>
</evidence>
<dbReference type="FunCoup" id="A0A1E7F772">
    <property type="interactions" value="53"/>
</dbReference>
<evidence type="ECO:0000256" key="5">
    <source>
        <dbReference type="ARBA" id="ARBA00022917"/>
    </source>
</evidence>
<evidence type="ECO:0000256" key="8">
    <source>
        <dbReference type="SAM" id="MobiDB-lite"/>
    </source>
</evidence>
<name>A0A1E7F772_9STRA</name>
<dbReference type="InParanoid" id="A0A1E7F772"/>
<proteinExistence type="inferred from homology"/>
<dbReference type="HAMAP" id="MF_00163">
    <property type="entry name" value="Pep_deformylase"/>
    <property type="match status" value="1"/>
</dbReference>
<dbReference type="Pfam" id="PF01327">
    <property type="entry name" value="Pep_deformylase"/>
    <property type="match status" value="1"/>
</dbReference>
<dbReference type="PANTHER" id="PTHR10458:SF22">
    <property type="entry name" value="PEPTIDE DEFORMYLASE"/>
    <property type="match status" value="1"/>
</dbReference>
<dbReference type="PRINTS" id="PR01576">
    <property type="entry name" value="PDEFORMYLASE"/>
</dbReference>
<dbReference type="NCBIfam" id="NF001159">
    <property type="entry name" value="PRK00150.1-3"/>
    <property type="match status" value="1"/>
</dbReference>
<dbReference type="GO" id="GO:0042586">
    <property type="term" value="F:peptide deformylase activity"/>
    <property type="evidence" value="ECO:0007669"/>
    <property type="project" value="UniProtKB-EC"/>
</dbReference>
<evidence type="ECO:0000313" key="10">
    <source>
        <dbReference type="Proteomes" id="UP000095751"/>
    </source>
</evidence>
<dbReference type="OrthoDB" id="276063at2759"/>
<dbReference type="PANTHER" id="PTHR10458">
    <property type="entry name" value="PEPTIDE DEFORMYLASE"/>
    <property type="match status" value="1"/>
</dbReference>
<comment type="catalytic activity">
    <reaction evidence="7">
        <text>N-terminal N-formyl-L-methionyl-[peptide] + H2O = N-terminal L-methionyl-[peptide] + formate</text>
        <dbReference type="Rhea" id="RHEA:24420"/>
        <dbReference type="Rhea" id="RHEA-COMP:10639"/>
        <dbReference type="Rhea" id="RHEA-COMP:10640"/>
        <dbReference type="ChEBI" id="CHEBI:15377"/>
        <dbReference type="ChEBI" id="CHEBI:15740"/>
        <dbReference type="ChEBI" id="CHEBI:49298"/>
        <dbReference type="ChEBI" id="CHEBI:64731"/>
        <dbReference type="EC" id="3.5.1.88"/>
    </reaction>
</comment>
<keyword evidence="10" id="KW-1185">Reference proteome</keyword>
<evidence type="ECO:0000256" key="4">
    <source>
        <dbReference type="ARBA" id="ARBA00022801"/>
    </source>
</evidence>
<dbReference type="EMBL" id="KV784361">
    <property type="protein sequence ID" value="OEU14038.1"/>
    <property type="molecule type" value="Genomic_DNA"/>
</dbReference>
<evidence type="ECO:0000256" key="3">
    <source>
        <dbReference type="ARBA" id="ARBA00022723"/>
    </source>
</evidence>
<sequence length="261" mass="29722">MSVISTAFALFVNNPHQRRHTTRSITTTIQKTLYHSSSSSNTNTNNNNNYDEQQRNNYDTGTFTSLFSSPPSKEEIDPGVVEGTDLRIVKYPHPCLRAKNDEVILPDEQEHISKLGKEMLKVMYAAEGVGLAAPQVGVNKRLMVYNPTGDSKKWLEEKILVNPKIVEFSEAKDEEMEGCLSFPQMNGEVNRSKWIKVEAMTPRGKKVKKKFKGWEAVIFQHEYDHLDGVVYIDRLADETREKVQPRLNELIEEYDGDDGAL</sequence>
<gene>
    <name evidence="9" type="ORF">FRACYDRAFT_188689</name>
</gene>
<dbReference type="NCBIfam" id="TIGR00079">
    <property type="entry name" value="pept_deformyl"/>
    <property type="match status" value="1"/>
</dbReference>
<dbReference type="GO" id="GO:0046872">
    <property type="term" value="F:metal ion binding"/>
    <property type="evidence" value="ECO:0007669"/>
    <property type="project" value="UniProtKB-KW"/>
</dbReference>
<dbReference type="InterPro" id="IPR036821">
    <property type="entry name" value="Peptide_deformylase_sf"/>
</dbReference>
<keyword evidence="5 7" id="KW-0648">Protein biosynthesis</keyword>
<dbReference type="FunFam" id="3.90.45.10:FF:000005">
    <property type="entry name" value="Peptide deformylase"/>
    <property type="match status" value="1"/>
</dbReference>
<dbReference type="GO" id="GO:0006412">
    <property type="term" value="P:translation"/>
    <property type="evidence" value="ECO:0007669"/>
    <property type="project" value="UniProtKB-KW"/>
</dbReference>
<dbReference type="Proteomes" id="UP000095751">
    <property type="component" value="Unassembled WGS sequence"/>
</dbReference>